<keyword evidence="3" id="KW-1185">Reference proteome</keyword>
<dbReference type="EMBL" id="JBHLZP010000439">
    <property type="protein sequence ID" value="MFB9837903.1"/>
    <property type="molecule type" value="Genomic_DNA"/>
</dbReference>
<feature type="compositionally biased region" description="Polar residues" evidence="1">
    <location>
        <begin position="85"/>
        <end position="94"/>
    </location>
</feature>
<organism evidence="2 3">
    <name type="scientific">Actinoallomurus acaciae</name>
    <dbReference type="NCBI Taxonomy" id="502577"/>
    <lineage>
        <taxon>Bacteria</taxon>
        <taxon>Bacillati</taxon>
        <taxon>Actinomycetota</taxon>
        <taxon>Actinomycetes</taxon>
        <taxon>Streptosporangiales</taxon>
        <taxon>Thermomonosporaceae</taxon>
        <taxon>Actinoallomurus</taxon>
    </lineage>
</organism>
<evidence type="ECO:0000256" key="1">
    <source>
        <dbReference type="SAM" id="MobiDB-lite"/>
    </source>
</evidence>
<feature type="region of interest" description="Disordered" evidence="1">
    <location>
        <begin position="74"/>
        <end position="109"/>
    </location>
</feature>
<name>A0ABV5YTC6_9ACTN</name>
<dbReference type="Proteomes" id="UP001589627">
    <property type="component" value="Unassembled WGS sequence"/>
</dbReference>
<evidence type="ECO:0000313" key="3">
    <source>
        <dbReference type="Proteomes" id="UP001589627"/>
    </source>
</evidence>
<accession>A0ABV5YTC6</accession>
<feature type="region of interest" description="Disordered" evidence="1">
    <location>
        <begin position="1"/>
        <end position="23"/>
    </location>
</feature>
<comment type="caution">
    <text evidence="2">The sequence shown here is derived from an EMBL/GenBank/DDBJ whole genome shotgun (WGS) entry which is preliminary data.</text>
</comment>
<feature type="non-terminal residue" evidence="2">
    <location>
        <position position="1"/>
    </location>
</feature>
<evidence type="ECO:0000313" key="2">
    <source>
        <dbReference type="EMBL" id="MFB9837903.1"/>
    </source>
</evidence>
<reference evidence="2 3" key="1">
    <citation type="submission" date="2024-09" db="EMBL/GenBank/DDBJ databases">
        <authorList>
            <person name="Sun Q."/>
            <person name="Mori K."/>
        </authorList>
    </citation>
    <scope>NUCLEOTIDE SEQUENCE [LARGE SCALE GENOMIC DNA]</scope>
    <source>
        <strain evidence="2 3">TBRC 0563</strain>
    </source>
</reference>
<sequence length="308" mass="32969">PSVAPDGSGRPGGTRLTSSRAGQALDARTILLTSADTVAKTPATTGADWYTRERETRLISPDQAVAKRLAKKFGKGKKPAAASPITASVSSTEEAWTGRNGHDRTVTGIDPKIAFPSEAEKAKWTKLTPAERQRWDLDVSGKPKVSNYDFSSLKLSLNQQDKTVAALEKLPSDPAALEKTLRTWFAHENQVSKAHDGVPMGGDFSQYVFGQAQDLLAGPLTPGTKATLYRLLAKQPGITYLGTKSDSLGREGAVLTMSDPGSEAEEIRLIIDPKTGQLLAQESGPRAKPLLTMTYESVGWVNSLGARP</sequence>
<protein>
    <submittedName>
        <fullName evidence="2">Uncharacterized protein</fullName>
    </submittedName>
</protein>
<feature type="region of interest" description="Disordered" evidence="1">
    <location>
        <begin position="36"/>
        <end position="56"/>
    </location>
</feature>
<gene>
    <name evidence="2" type="ORF">ACFFNX_37645</name>
</gene>
<proteinExistence type="predicted"/>